<dbReference type="SFLD" id="SFLDG01129">
    <property type="entry name" value="C1.5:_HAD__Beta-PGM__Phosphata"/>
    <property type="match status" value="1"/>
</dbReference>
<dbReference type="PANTHER" id="PTHR43434:SF13">
    <property type="entry name" value="PHOSPHOGLYCOLATE PHOSPHATASE"/>
    <property type="match status" value="1"/>
</dbReference>
<dbReference type="Gene3D" id="3.40.50.1000">
    <property type="entry name" value="HAD superfamily/HAD-like"/>
    <property type="match status" value="1"/>
</dbReference>
<dbReference type="InterPro" id="IPR023214">
    <property type="entry name" value="HAD_sf"/>
</dbReference>
<dbReference type="PANTHER" id="PTHR43434">
    <property type="entry name" value="PHOSPHOGLYCOLATE PHOSPHATASE"/>
    <property type="match status" value="1"/>
</dbReference>
<dbReference type="EMBL" id="LN651281">
    <property type="protein sequence ID" value="CEJ16969.1"/>
    <property type="molecule type" value="Genomic_DNA"/>
</dbReference>
<keyword evidence="2" id="KW-1185">Reference proteome</keyword>
<name>A0A7U7JDU7_RALSL</name>
<organism evidence="1 2">
    <name type="scientific">Ralstonia solanacearum IPO1609</name>
    <dbReference type="NCBI Taxonomy" id="564066"/>
    <lineage>
        <taxon>Bacteria</taxon>
        <taxon>Pseudomonadati</taxon>
        <taxon>Pseudomonadota</taxon>
        <taxon>Betaproteobacteria</taxon>
        <taxon>Burkholderiales</taxon>
        <taxon>Burkholderiaceae</taxon>
        <taxon>Ralstonia</taxon>
        <taxon>Ralstonia solanacearum species complex</taxon>
    </lineage>
</organism>
<protein>
    <submittedName>
        <fullName evidence="1">Hydrolase phosphatase protein</fullName>
    </submittedName>
</protein>
<dbReference type="InterPro" id="IPR023198">
    <property type="entry name" value="PGP-like_dom2"/>
</dbReference>
<dbReference type="RefSeq" id="WP_003264414.1">
    <property type="nucleotide sequence ID" value="NZ_LN651281.1"/>
</dbReference>
<proteinExistence type="predicted"/>
<accession>A0A7U7JDU7</accession>
<reference evidence="1" key="1">
    <citation type="submission" date="2014-11" db="EMBL/GenBank/DDBJ databases">
        <authorList>
            <person name="Genoscope - CEA"/>
        </authorList>
    </citation>
    <scope>NUCLEOTIDE SEQUENCE</scope>
    <source>
        <strain evidence="1">IPO1609</strain>
    </source>
</reference>
<keyword evidence="1" id="KW-0378">Hydrolase</keyword>
<sequence>MHYELIAFDFDGTLADSFACFRASLNVSAARHGFRALDDTLLDQARGLSARGVLQLLGVPLWKTPRITVEMRRQMSERAAQIRLFPGIDDTLRQLAARGVRIAVATSNAESLVRATLGPACEVVTDFSCGLSVFGKKRKLAALIAAAGLRPEQTLYVGDEIRDAQAAQGAGIPFRGVSWGYTAPAALQQHCGAPLLERPEDLLAL</sequence>
<reference evidence="1" key="2">
    <citation type="submission" date="2022-04" db="EMBL/GenBank/DDBJ databases">
        <title>Genomic draft of R. solanacearum strain IPO1609, a phylotype IIB1/biovar 2/race 3 strain isolated from potato in Europe.</title>
        <authorList>
            <person name="Boucher C."/>
            <person name="Carrere S."/>
            <person name="Dossat C."/>
            <person name="Elbaz M."/>
            <person name="Genin S."/>
            <person name="Gouzy J."/>
            <person name="Prior P."/>
            <person name="Segurens B."/>
            <person name="Wincker P."/>
        </authorList>
    </citation>
    <scope>NUCLEOTIDE SEQUENCE</scope>
    <source>
        <strain evidence="1">IPO1609</strain>
    </source>
</reference>
<dbReference type="SUPFAM" id="SSF56784">
    <property type="entry name" value="HAD-like"/>
    <property type="match status" value="1"/>
</dbReference>
<dbReference type="InterPro" id="IPR050155">
    <property type="entry name" value="HAD-like_hydrolase_sf"/>
</dbReference>
<dbReference type="InterPro" id="IPR041492">
    <property type="entry name" value="HAD_2"/>
</dbReference>
<gene>
    <name evidence="1" type="ORF">RSIPO_03668</name>
</gene>
<dbReference type="AlphaFoldDB" id="A0A7U7JDU7"/>
<dbReference type="GO" id="GO:0008967">
    <property type="term" value="F:phosphoglycolate phosphatase activity"/>
    <property type="evidence" value="ECO:0007669"/>
    <property type="project" value="TreeGrafter"/>
</dbReference>
<evidence type="ECO:0000313" key="2">
    <source>
        <dbReference type="Proteomes" id="UP000053470"/>
    </source>
</evidence>
<dbReference type="GO" id="GO:0006281">
    <property type="term" value="P:DNA repair"/>
    <property type="evidence" value="ECO:0007669"/>
    <property type="project" value="TreeGrafter"/>
</dbReference>
<dbReference type="GO" id="GO:0005829">
    <property type="term" value="C:cytosol"/>
    <property type="evidence" value="ECO:0007669"/>
    <property type="project" value="TreeGrafter"/>
</dbReference>
<dbReference type="Gene3D" id="1.10.150.240">
    <property type="entry name" value="Putative phosphatase, domain 2"/>
    <property type="match status" value="1"/>
</dbReference>
<dbReference type="SFLD" id="SFLDS00003">
    <property type="entry name" value="Haloacid_Dehalogenase"/>
    <property type="match status" value="1"/>
</dbReference>
<evidence type="ECO:0000313" key="1">
    <source>
        <dbReference type="EMBL" id="CEJ16969.1"/>
    </source>
</evidence>
<dbReference type="InterPro" id="IPR036412">
    <property type="entry name" value="HAD-like_sf"/>
</dbReference>
<dbReference type="Pfam" id="PF13419">
    <property type="entry name" value="HAD_2"/>
    <property type="match status" value="1"/>
</dbReference>
<dbReference type="Proteomes" id="UP000053470">
    <property type="component" value="Unassembled WGS sequence"/>
</dbReference>